<proteinExistence type="predicted"/>
<dbReference type="Proteomes" id="UP000006462">
    <property type="component" value="Unassembled WGS sequence"/>
</dbReference>
<keyword evidence="2" id="KW-1185">Reference proteome</keyword>
<comment type="caution">
    <text evidence="1">The sequence shown here is derived from an EMBL/GenBank/DDBJ whole genome shotgun (WGS) entry which is preliminary data.</text>
</comment>
<accession>A0ABM9ZU52</accession>
<reference evidence="1 2" key="1">
    <citation type="submission" date="2009-12" db="EMBL/GenBank/DDBJ databases">
        <authorList>
            <person name="Shrivastava S."/>
            <person name="Madupu R."/>
            <person name="Durkin A.S."/>
            <person name="Torralba M."/>
            <person name="Methe B."/>
            <person name="Sutton G.G."/>
            <person name="Strausberg R.L."/>
            <person name="Nelson K.E."/>
        </authorList>
    </citation>
    <scope>NUCLEOTIDE SEQUENCE [LARGE SCALE GENOMIC DNA]</scope>
    <source>
        <strain evidence="1 2">W5455</strain>
    </source>
</reference>
<evidence type="ECO:0000313" key="2">
    <source>
        <dbReference type="Proteomes" id="UP000006462"/>
    </source>
</evidence>
<dbReference type="EMBL" id="ADFP01000079">
    <property type="protein sequence ID" value="EFB90454.1"/>
    <property type="molecule type" value="Genomic_DNA"/>
</dbReference>
<name>A0ABM9ZU52_9BACT</name>
<protein>
    <submittedName>
        <fullName evidence="1">Uncharacterized protein</fullName>
    </submittedName>
</protein>
<evidence type="ECO:0000313" key="1">
    <source>
        <dbReference type="EMBL" id="EFB90454.1"/>
    </source>
</evidence>
<gene>
    <name evidence="1" type="ORF">HMPREF7215_2090</name>
</gene>
<sequence length="52" mass="6410">MERDTTRQDAEKNARHFQSVFERLCRRRFLRQCRERLCAVEISPFWGLPRDV</sequence>
<organism evidence="1 2">
    <name type="scientific">Pyramidobacter piscolens W5455</name>
    <dbReference type="NCBI Taxonomy" id="352165"/>
    <lineage>
        <taxon>Bacteria</taxon>
        <taxon>Thermotogati</taxon>
        <taxon>Synergistota</taxon>
        <taxon>Synergistia</taxon>
        <taxon>Synergistales</taxon>
        <taxon>Dethiosulfovibrionaceae</taxon>
        <taxon>Pyramidobacter</taxon>
    </lineage>
</organism>